<dbReference type="InterPro" id="IPR011989">
    <property type="entry name" value="ARM-like"/>
</dbReference>
<reference evidence="10" key="1">
    <citation type="submission" date="2013-07" db="EMBL/GenBank/DDBJ databases">
        <title>The genome of Eucalyptus grandis.</title>
        <authorList>
            <person name="Schmutz J."/>
            <person name="Hayes R."/>
            <person name="Myburg A."/>
            <person name="Tuskan G."/>
            <person name="Grattapaglia D."/>
            <person name="Rokhsar D.S."/>
        </authorList>
    </citation>
    <scope>NUCLEOTIDE SEQUENCE</scope>
    <source>
        <tissue evidence="10">Leaf extractions</tissue>
    </source>
</reference>
<dbReference type="Gene3D" id="3.80.10.10">
    <property type="entry name" value="Ribonuclease Inhibitor"/>
    <property type="match status" value="1"/>
</dbReference>
<protein>
    <recommendedName>
        <fullName evidence="7">Patatin</fullName>
        <ecNumber evidence="7">3.1.1.-</ecNumber>
    </recommendedName>
</protein>
<dbReference type="OrthoDB" id="630895at2759"/>
<keyword evidence="5 6" id="KW-0443">Lipid metabolism</keyword>
<dbReference type="SUPFAM" id="SSF52058">
    <property type="entry name" value="L domain-like"/>
    <property type="match status" value="1"/>
</dbReference>
<dbReference type="Pfam" id="PF01734">
    <property type="entry name" value="Patatin"/>
    <property type="match status" value="1"/>
</dbReference>
<dbReference type="OMA" id="CWENRRT"/>
<feature type="compositionally biased region" description="Acidic residues" evidence="8">
    <location>
        <begin position="1260"/>
        <end position="1275"/>
    </location>
</feature>
<feature type="short sequence motif" description="DGA/G" evidence="6">
    <location>
        <begin position="777"/>
        <end position="779"/>
    </location>
</feature>
<dbReference type="SMART" id="SM00369">
    <property type="entry name" value="LRR_TYP"/>
    <property type="match status" value="2"/>
</dbReference>
<name>A0A059CBN5_EUCGR</name>
<dbReference type="InterPro" id="IPR003591">
    <property type="entry name" value="Leu-rich_rpt_typical-subtyp"/>
</dbReference>
<keyword evidence="4 6" id="KW-0442">Lipid degradation</keyword>
<comment type="domain">
    <text evidence="7">The nitrogen atoms of the two glycine residues in the GGXR motif define the oxyanion hole, and stabilize the oxyanion that forms during the nucleophilic attack by the catalytic serine during substrate cleavage.</text>
</comment>
<comment type="similarity">
    <text evidence="7">Belongs to the patatin family.</text>
</comment>
<dbReference type="KEGG" id="egr:104445728"/>
<proteinExistence type="inferred from homology"/>
<feature type="active site" description="Proton acceptor" evidence="6">
    <location>
        <position position="777"/>
    </location>
</feature>
<dbReference type="SUPFAM" id="SSF52151">
    <property type="entry name" value="FabD/lysophospholipase-like"/>
    <property type="match status" value="1"/>
</dbReference>
<dbReference type="InterPro" id="IPR000225">
    <property type="entry name" value="Armadillo"/>
</dbReference>
<dbReference type="GO" id="GO:0016020">
    <property type="term" value="C:membrane"/>
    <property type="evidence" value="ECO:0000318"/>
    <property type="project" value="GO_Central"/>
</dbReference>
<feature type="short sequence motif" description="GXGXXG" evidence="6">
    <location>
        <begin position="551"/>
        <end position="556"/>
    </location>
</feature>
<comment type="function">
    <text evidence="7">Lipolytic acyl hydrolase (LAH).</text>
</comment>
<feature type="short sequence motif" description="GXSXG" evidence="6">
    <location>
        <begin position="583"/>
        <end position="587"/>
    </location>
</feature>
<evidence type="ECO:0000256" key="8">
    <source>
        <dbReference type="SAM" id="MobiDB-lite"/>
    </source>
</evidence>
<dbReference type="EMBL" id="KK198757">
    <property type="protein sequence ID" value="KCW75345.1"/>
    <property type="molecule type" value="Genomic_DNA"/>
</dbReference>
<dbReference type="InterPro" id="IPR002641">
    <property type="entry name" value="PNPLA_dom"/>
</dbReference>
<dbReference type="GO" id="GO:0004620">
    <property type="term" value="F:phospholipase activity"/>
    <property type="evidence" value="ECO:0000318"/>
    <property type="project" value="GO_Central"/>
</dbReference>
<dbReference type="EC" id="3.1.1.-" evidence="7"/>
<feature type="region of interest" description="Disordered" evidence="8">
    <location>
        <begin position="28"/>
        <end position="74"/>
    </location>
</feature>
<organism evidence="10">
    <name type="scientific">Eucalyptus grandis</name>
    <name type="common">Flooded gum</name>
    <dbReference type="NCBI Taxonomy" id="71139"/>
    <lineage>
        <taxon>Eukaryota</taxon>
        <taxon>Viridiplantae</taxon>
        <taxon>Streptophyta</taxon>
        <taxon>Embryophyta</taxon>
        <taxon>Tracheophyta</taxon>
        <taxon>Spermatophyta</taxon>
        <taxon>Magnoliopsida</taxon>
        <taxon>eudicotyledons</taxon>
        <taxon>Gunneridae</taxon>
        <taxon>Pentapetalae</taxon>
        <taxon>rosids</taxon>
        <taxon>malvids</taxon>
        <taxon>Myrtales</taxon>
        <taxon>Myrtaceae</taxon>
        <taxon>Myrtoideae</taxon>
        <taxon>Eucalypteae</taxon>
        <taxon>Eucalyptus</taxon>
    </lineage>
</organism>
<dbReference type="InParanoid" id="A0A059CBN5"/>
<gene>
    <name evidence="10" type="ORF">EUGRSUZ_E04091</name>
</gene>
<feature type="domain" description="PNPLA" evidence="9">
    <location>
        <begin position="547"/>
        <end position="790"/>
    </location>
</feature>
<dbReference type="CDD" id="cd07211">
    <property type="entry name" value="Pat_PNPLA8"/>
    <property type="match status" value="1"/>
</dbReference>
<dbReference type="Gene3D" id="3.40.1090.10">
    <property type="entry name" value="Cytosolic phospholipase A2 catalytic domain"/>
    <property type="match status" value="1"/>
</dbReference>
<accession>A0A059CBN5</accession>
<evidence type="ECO:0000256" key="6">
    <source>
        <dbReference type="PROSITE-ProRule" id="PRU01161"/>
    </source>
</evidence>
<evidence type="ECO:0000256" key="5">
    <source>
        <dbReference type="ARBA" id="ARBA00023098"/>
    </source>
</evidence>
<dbReference type="PANTHER" id="PTHR24185:SF1">
    <property type="entry name" value="CALCIUM-INDEPENDENT PHOSPHOLIPASE A2-GAMMA"/>
    <property type="match status" value="1"/>
</dbReference>
<dbReference type="eggNOG" id="KOG4231">
    <property type="taxonomic scope" value="Eukaryota"/>
</dbReference>
<dbReference type="InterPro" id="IPR016024">
    <property type="entry name" value="ARM-type_fold"/>
</dbReference>
<dbReference type="GO" id="GO:0006631">
    <property type="term" value="P:fatty acid metabolic process"/>
    <property type="evidence" value="ECO:0000318"/>
    <property type="project" value="GO_Central"/>
</dbReference>
<sequence>MSWVGWNRTSDSFHLALAYGAAEDPGHAGVEDPMRASVSSTASSGSGSGSGSGSSLGSMSPRDQEAGPGRIELDWTAGDDEDQVALRLQSQLMVAMPAPQDTVAVELSCRGEDENVGVDMRVVKRREPLKAVKMSKTSGSGQQSDGMGVLTRLLRWNFVNSATGGVGEGSLVCGEHWRTVTVVSLFGCGLSALPVEITKLPLLEKLYLDNNKLSVLPPELGELKTLRVLRADNNMLISVPVELRQCVELVELSLEHNKLVRPLLDFRAMAELRVLRLFGNPLEFLPEILPLNNLRHLSLANIRIVADENLRSVNVQIEMENSSYFGASRHKLSAFFSLIFRFSSCHHPLLASALAKIMQDQGNRTFVGKDENAVRQLISMISSDNRHVVEQACCALSSLAGDVTVAMKLMKCDIMQHIETALRFITEEEVISVLQVVVSLAFASDVVAQKMLTKDVLKSLKSLCARRNPEVQRLALLAVGNLGFCLDNRKILVTSESLRELLLRLTVALEPRVNKAAARALAILGENENLRRAIKGRQVPKQGLRILAMDGGGMKGLATVQMLKEIEKGTGKRIHELFDLICGTSTGGMLAIALGIKLMTLDECEEIYKNLGKLVFAETGPKDNEAASWREKLDQLYKSSSQSFRVVVHGSKHSADQFERLLKEMCADEDGDLLIESAVKNTPKVFVVSTLVSMMPAQPFLFRNYQYPVGTPEVSLAISESSGVSTLGSPTIGAQVGYKRSAFIGSCKHRVWQAIRASSAAPYYLDDYSDDVHRWQDGAIVANNPTVFAIREAQLLWPDTRIDCLVSIGCGSVPTKVRKGGWRYLDTGQVLIESACSVDRVEEALSTLLPMLPEMQYFRFNPVDERYGMELDETDPAVWLKLEAATSEYIQNNSQAFKNACERLIMPFQLDEKWSDNLKPQHISKTKASDSATEAHGPSLGWRRNVLLVEALHSPDSGRTIHHVHALESFCARSSIRLSFFDNISGSSKAVPSTALPTPFTSPLFTGSFPSSPLLYSPDIGHQRIGRIDLVPPLSLDGSHLGKITASPPKSPLKPRELSLLARSLHGKLQNSPQVGIVHLALQSDSNGLILSWQNDVFVVAEPGELADKFLQSVKMSLLSTMRGHHRKGISLLANISTVADLVACRRHFQIGCVVHHYIGCQKQVMEDDQEIGAYMFRRTVPSTHLTPDDVRWMVGAWRDRVIICTGMYGPSPTFIKAFLDSGAKAVICSSAKPPEAQVTTIHGPGVFGNLENGRFEIGEEEMEEEEEDEEEEAEPASPVSDWEDSDPEKNVDLKGFWDDDETDLSHFVCQLYDSLFREGTSVDVALQNALTSHRKLRYSCHLPSTK</sequence>
<keyword evidence="3 6" id="KW-0378">Hydrolase</keyword>
<evidence type="ECO:0000256" key="4">
    <source>
        <dbReference type="ARBA" id="ARBA00022963"/>
    </source>
</evidence>
<dbReference type="Pfam" id="PF00514">
    <property type="entry name" value="Arm"/>
    <property type="match status" value="1"/>
</dbReference>
<dbReference type="FunCoup" id="A0A059CBN5">
    <property type="interactions" value="1"/>
</dbReference>
<dbReference type="InterPro" id="IPR016035">
    <property type="entry name" value="Acyl_Trfase/lysoPLipase"/>
</dbReference>
<dbReference type="Gene3D" id="1.25.10.10">
    <property type="entry name" value="Leucine-rich Repeat Variant"/>
    <property type="match status" value="1"/>
</dbReference>
<feature type="active site" description="Nucleophile" evidence="6">
    <location>
        <position position="585"/>
    </location>
</feature>
<evidence type="ECO:0000256" key="3">
    <source>
        <dbReference type="ARBA" id="ARBA00022801"/>
    </source>
</evidence>
<evidence type="ECO:0000256" key="2">
    <source>
        <dbReference type="ARBA" id="ARBA00022737"/>
    </source>
</evidence>
<dbReference type="GO" id="GO:0016042">
    <property type="term" value="P:lipid catabolic process"/>
    <property type="evidence" value="ECO:0007669"/>
    <property type="project" value="UniProtKB-UniRule"/>
</dbReference>
<evidence type="ECO:0000256" key="7">
    <source>
        <dbReference type="RuleBase" id="RU361262"/>
    </source>
</evidence>
<keyword evidence="1" id="KW-0433">Leucine-rich repeat</keyword>
<evidence type="ECO:0000259" key="9">
    <source>
        <dbReference type="PROSITE" id="PS51635"/>
    </source>
</evidence>
<dbReference type="SUPFAM" id="SSF48371">
    <property type="entry name" value="ARM repeat"/>
    <property type="match status" value="1"/>
</dbReference>
<dbReference type="Gramene" id="KCW75345">
    <property type="protein sequence ID" value="KCW75345"/>
    <property type="gene ID" value="EUGRSUZ_E04091"/>
</dbReference>
<dbReference type="PROSITE" id="PS51635">
    <property type="entry name" value="PNPLA"/>
    <property type="match status" value="1"/>
</dbReference>
<dbReference type="STRING" id="71139.A0A059CBN5"/>
<feature type="region of interest" description="Disordered" evidence="8">
    <location>
        <begin position="1260"/>
        <end position="1295"/>
    </location>
</feature>
<evidence type="ECO:0000313" key="10">
    <source>
        <dbReference type="EMBL" id="KCW75345.1"/>
    </source>
</evidence>
<keyword evidence="2" id="KW-0677">Repeat</keyword>
<dbReference type="InterPro" id="IPR032675">
    <property type="entry name" value="LRR_dom_sf"/>
</dbReference>
<dbReference type="InterPro" id="IPR045217">
    <property type="entry name" value="PNPLA8-like"/>
</dbReference>
<dbReference type="PANTHER" id="PTHR24185">
    <property type="entry name" value="CALCIUM-INDEPENDENT PHOSPHOLIPASE A2-GAMMA"/>
    <property type="match status" value="1"/>
</dbReference>
<evidence type="ECO:0000256" key="1">
    <source>
        <dbReference type="ARBA" id="ARBA00022614"/>
    </source>
</evidence>